<sequence>MKSITSVLEASSCCSIDCKATSIDLGHPYESFWHYRSFFKFALVIVYKLDYSIIHHFTVFFIILPLISKNNEVITNNIRYHSSLIDSKSPATFTLWKPRYQDT</sequence>
<proteinExistence type="predicted"/>
<evidence type="ECO:0000313" key="2">
    <source>
        <dbReference type="Proteomes" id="UP000499080"/>
    </source>
</evidence>
<comment type="caution">
    <text evidence="1">The sequence shown here is derived from an EMBL/GenBank/DDBJ whole genome shotgun (WGS) entry which is preliminary data.</text>
</comment>
<dbReference type="AlphaFoldDB" id="A0A4Y2BJY7"/>
<dbReference type="Proteomes" id="UP000499080">
    <property type="component" value="Unassembled WGS sequence"/>
</dbReference>
<reference evidence="1 2" key="1">
    <citation type="journal article" date="2019" name="Sci. Rep.">
        <title>Orb-weaving spider Araneus ventricosus genome elucidates the spidroin gene catalogue.</title>
        <authorList>
            <person name="Kono N."/>
            <person name="Nakamura H."/>
            <person name="Ohtoshi R."/>
            <person name="Moran D.A.P."/>
            <person name="Shinohara A."/>
            <person name="Yoshida Y."/>
            <person name="Fujiwara M."/>
            <person name="Mori M."/>
            <person name="Tomita M."/>
            <person name="Arakawa K."/>
        </authorList>
    </citation>
    <scope>NUCLEOTIDE SEQUENCE [LARGE SCALE GENOMIC DNA]</scope>
</reference>
<keyword evidence="2" id="KW-1185">Reference proteome</keyword>
<accession>A0A4Y2BJY7</accession>
<dbReference type="EMBL" id="BGPR01000087">
    <property type="protein sequence ID" value="GBL92582.1"/>
    <property type="molecule type" value="Genomic_DNA"/>
</dbReference>
<protein>
    <submittedName>
        <fullName evidence="1">Uncharacterized protein</fullName>
    </submittedName>
</protein>
<gene>
    <name evidence="1" type="ORF">AVEN_123764_1</name>
</gene>
<name>A0A4Y2BJY7_ARAVE</name>
<evidence type="ECO:0000313" key="1">
    <source>
        <dbReference type="EMBL" id="GBL92582.1"/>
    </source>
</evidence>
<organism evidence="1 2">
    <name type="scientific">Araneus ventricosus</name>
    <name type="common">Orbweaver spider</name>
    <name type="synonym">Epeira ventricosa</name>
    <dbReference type="NCBI Taxonomy" id="182803"/>
    <lineage>
        <taxon>Eukaryota</taxon>
        <taxon>Metazoa</taxon>
        <taxon>Ecdysozoa</taxon>
        <taxon>Arthropoda</taxon>
        <taxon>Chelicerata</taxon>
        <taxon>Arachnida</taxon>
        <taxon>Araneae</taxon>
        <taxon>Araneomorphae</taxon>
        <taxon>Entelegynae</taxon>
        <taxon>Araneoidea</taxon>
        <taxon>Araneidae</taxon>
        <taxon>Araneus</taxon>
    </lineage>
</organism>